<accession>A0A556MW89</accession>
<comment type="caution">
    <text evidence="3">The sequence shown here is derived from an EMBL/GenBank/DDBJ whole genome shotgun (WGS) entry which is preliminary data.</text>
</comment>
<feature type="signal peptide" evidence="1">
    <location>
        <begin position="1"/>
        <end position="19"/>
    </location>
</feature>
<dbReference type="SUPFAM" id="SSF50939">
    <property type="entry name" value="Sialidases"/>
    <property type="match status" value="2"/>
</dbReference>
<feature type="chain" id="PRO_5022216204" evidence="1">
    <location>
        <begin position="20"/>
        <end position="374"/>
    </location>
</feature>
<reference evidence="3 4" key="1">
    <citation type="submission" date="2019-07" db="EMBL/GenBank/DDBJ databases">
        <authorList>
            <person name="Huq M.A."/>
        </authorList>
    </citation>
    <scope>NUCLEOTIDE SEQUENCE [LARGE SCALE GENOMIC DNA]</scope>
    <source>
        <strain evidence="3 4">MAH-19</strain>
    </source>
</reference>
<evidence type="ECO:0000313" key="4">
    <source>
        <dbReference type="Proteomes" id="UP000318733"/>
    </source>
</evidence>
<evidence type="ECO:0000313" key="3">
    <source>
        <dbReference type="EMBL" id="TSJ44196.1"/>
    </source>
</evidence>
<dbReference type="PANTHER" id="PTHR38792">
    <property type="entry name" value="BNR/ASP-BOX REPEAT DOMAIN PROTEIN (AFU_ORTHOLOGUE AFUA_7G06430)-RELATED"/>
    <property type="match status" value="1"/>
</dbReference>
<name>A0A556MW89_9SPHI</name>
<dbReference type="Pfam" id="PF13088">
    <property type="entry name" value="BNR_2"/>
    <property type="match status" value="1"/>
</dbReference>
<gene>
    <name evidence="3" type="ORF">FO440_08490</name>
</gene>
<dbReference type="Gene3D" id="2.120.10.10">
    <property type="match status" value="1"/>
</dbReference>
<keyword evidence="1" id="KW-0732">Signal</keyword>
<evidence type="ECO:0000259" key="2">
    <source>
        <dbReference type="Pfam" id="PF13088"/>
    </source>
</evidence>
<dbReference type="OrthoDB" id="7294637at2"/>
<dbReference type="EMBL" id="VLPK01000001">
    <property type="protein sequence ID" value="TSJ44196.1"/>
    <property type="molecule type" value="Genomic_DNA"/>
</dbReference>
<dbReference type="AlphaFoldDB" id="A0A556MW89"/>
<keyword evidence="4" id="KW-1185">Reference proteome</keyword>
<dbReference type="InterPro" id="IPR011040">
    <property type="entry name" value="Sialidase"/>
</dbReference>
<feature type="domain" description="Sialidase" evidence="2">
    <location>
        <begin position="96"/>
        <end position="330"/>
    </location>
</feature>
<organism evidence="3 4">
    <name type="scientific">Mucilaginibacter corticis</name>
    <dbReference type="NCBI Taxonomy" id="2597670"/>
    <lineage>
        <taxon>Bacteria</taxon>
        <taxon>Pseudomonadati</taxon>
        <taxon>Bacteroidota</taxon>
        <taxon>Sphingobacteriia</taxon>
        <taxon>Sphingobacteriales</taxon>
        <taxon>Sphingobacteriaceae</taxon>
        <taxon>Mucilaginibacter</taxon>
    </lineage>
</organism>
<protein>
    <submittedName>
        <fullName evidence="3">Exo-alpha-sialidase</fullName>
    </submittedName>
</protein>
<dbReference type="Proteomes" id="UP000318733">
    <property type="component" value="Unassembled WGS sequence"/>
</dbReference>
<dbReference type="PANTHER" id="PTHR38792:SF3">
    <property type="entry name" value="BNR_ASP-BOX REPEAT DOMAIN PROTEIN (AFU_ORTHOLOGUE AFUA_7G06430)-RELATED"/>
    <property type="match status" value="1"/>
</dbReference>
<dbReference type="InterPro" id="IPR036278">
    <property type="entry name" value="Sialidase_sf"/>
</dbReference>
<dbReference type="RefSeq" id="WP_144247759.1">
    <property type="nucleotide sequence ID" value="NZ_VLPK01000001.1"/>
</dbReference>
<evidence type="ECO:0000256" key="1">
    <source>
        <dbReference type="SAM" id="SignalP"/>
    </source>
</evidence>
<sequence>MKRTLTLLFLLTTTTITFAQKGIDSIKWTQKILVQDQPVFSDPKPEAGVNHQRHAGTYGSEYCRLLRLKDGSWLAGYTISRNSGYRNDPKGGLELQFSKSTDDCKTWQAISTITDPGRDLDNAMMIQTPDGAVLLACRSVRWQESYMLPVYKSTDKGKSWEKLSIIDQTHGKPGELGKPDKGIYEPHFYLLGDGRLAVMYANEKHVVENPSYSQIISERVSADMGKTWGDEIFVAHTPGVSASRPGMPVWTKMKNGRYIAVFEVCGPEGCNIYNKTSDNGTDWPVGIGTRIPDQLGGPFILALKSGDLVVTSNSAQVSVSHDFGLTWKKINPAWDKTLWPSLYEVRKNQVGAVTSAHRPQGGNNIKIALGEVGY</sequence>
<dbReference type="CDD" id="cd15482">
    <property type="entry name" value="Sialidase_non-viral"/>
    <property type="match status" value="1"/>
</dbReference>
<proteinExistence type="predicted"/>